<accession>A0A0K0DTG2</accession>
<keyword evidence="3" id="KW-0732">Signal</keyword>
<evidence type="ECO:0000313" key="4">
    <source>
        <dbReference type="Proteomes" id="UP000035681"/>
    </source>
</evidence>
<dbReference type="WBParaSite" id="SSTP_0000052300.1">
    <property type="protein sequence ID" value="SSTP_0000052300.1"/>
    <property type="gene ID" value="SSTP_0000052300"/>
</dbReference>
<name>A0A0K0DTG2_STRER</name>
<evidence type="ECO:0000313" key="5">
    <source>
        <dbReference type="WBParaSite" id="SSTP_0000052300.1"/>
    </source>
</evidence>
<feature type="coiled-coil region" evidence="1">
    <location>
        <begin position="212"/>
        <end position="239"/>
    </location>
</feature>
<keyword evidence="4" id="KW-1185">Reference proteome</keyword>
<dbReference type="Proteomes" id="UP000035681">
    <property type="component" value="Unplaced"/>
</dbReference>
<feature type="signal peptide" evidence="3">
    <location>
        <begin position="1"/>
        <end position="22"/>
    </location>
</feature>
<evidence type="ECO:0000256" key="2">
    <source>
        <dbReference type="SAM" id="MobiDB-lite"/>
    </source>
</evidence>
<dbReference type="AlphaFoldDB" id="A0A0K0DTG2"/>
<evidence type="ECO:0000256" key="1">
    <source>
        <dbReference type="SAM" id="Coils"/>
    </source>
</evidence>
<reference evidence="5" key="1">
    <citation type="submission" date="2015-08" db="UniProtKB">
        <authorList>
            <consortium name="WormBaseParasite"/>
        </authorList>
    </citation>
    <scope>IDENTIFICATION</scope>
</reference>
<protein>
    <submittedName>
        <fullName evidence="5">ShKT domain-containing protein</fullName>
    </submittedName>
</protein>
<feature type="region of interest" description="Disordered" evidence="2">
    <location>
        <begin position="47"/>
        <end position="66"/>
    </location>
</feature>
<dbReference type="WBParaSite" id="TCONS_00009230.p1">
    <property type="protein sequence ID" value="TCONS_00009230.p1"/>
    <property type="gene ID" value="XLOC_007065"/>
</dbReference>
<proteinExistence type="predicted"/>
<feature type="compositionally biased region" description="Basic residues" evidence="2">
    <location>
        <begin position="47"/>
        <end position="57"/>
    </location>
</feature>
<organism evidence="5">
    <name type="scientific">Strongyloides stercoralis</name>
    <name type="common">Threadworm</name>
    <dbReference type="NCBI Taxonomy" id="6248"/>
    <lineage>
        <taxon>Eukaryota</taxon>
        <taxon>Metazoa</taxon>
        <taxon>Ecdysozoa</taxon>
        <taxon>Nematoda</taxon>
        <taxon>Chromadorea</taxon>
        <taxon>Rhabditida</taxon>
        <taxon>Tylenchina</taxon>
        <taxon>Panagrolaimomorpha</taxon>
        <taxon>Strongyloidoidea</taxon>
        <taxon>Strongyloididae</taxon>
        <taxon>Strongyloides</taxon>
    </lineage>
</organism>
<evidence type="ECO:0000256" key="3">
    <source>
        <dbReference type="SAM" id="SignalP"/>
    </source>
</evidence>
<sequence>MTFNYMYIFYLIILNIVQIIEPENKTDSLTPKEGLKTKSISRKISTHLQKKNKHHHKISDSRKKGEVDTNITSNKILFSIDILEDQINKPENISVITLKRNDTIKSSKTIEMKSDVIEMIEKPVLLLNEHKSQEEVKKFKEERKNNDIEGVIRVNFTDLSIIKKENTSNNNISNEKDTTDLKNESENNHNTLKFKDKLLKENLLNVEVMVINNKTTNNFKKLENNTKELENKSSNKTIDSNVEVIFPIKIVESSNDTLLKSINSTSDNKIKIVDFEKSSNKSTIKSNESSNNATTLKTTFHNIFLSNNSSEKFNISSSEIFNNISVNETKINSTKIFEINDKNDTKVAVITDSTPLTSSNSSVFINKTDAIIIEKVSKSEKEKLDVINDNKNSVKNQKSTFFVVKIKGNKVIEEQAFDDENEVKKFLSKTTQLPSTTTTISTIPTTTTLITTTTTTTPTTTHPLPPTPNILTPNKITTSLIPKGMPPSAKPPNDDVIKKLNAAIDFITIAKQLGIFRID</sequence>
<feature type="chain" id="PRO_5005326964" evidence="3">
    <location>
        <begin position="23"/>
        <end position="519"/>
    </location>
</feature>
<keyword evidence="1" id="KW-0175">Coiled coil</keyword>